<dbReference type="AlphaFoldDB" id="A0AAN8SED1"/>
<reference evidence="3 4" key="1">
    <citation type="submission" date="2023-10" db="EMBL/GenBank/DDBJ databases">
        <title>Genomes of two closely related lineages of the louse Polyplax serrata with different host specificities.</title>
        <authorList>
            <person name="Martinu J."/>
            <person name="Tarabai H."/>
            <person name="Stefka J."/>
            <person name="Hypsa V."/>
        </authorList>
    </citation>
    <scope>NUCLEOTIDE SEQUENCE [LARGE SCALE GENOMIC DNA]</scope>
    <source>
        <strain evidence="3">HR10_N</strain>
    </source>
</reference>
<comment type="caution">
    <text evidence="3">The sequence shown here is derived from an EMBL/GenBank/DDBJ whole genome shotgun (WGS) entry which is preliminary data.</text>
</comment>
<evidence type="ECO:0000256" key="1">
    <source>
        <dbReference type="SAM" id="MobiDB-lite"/>
    </source>
</evidence>
<feature type="region of interest" description="Disordered" evidence="1">
    <location>
        <begin position="278"/>
        <end position="299"/>
    </location>
</feature>
<keyword evidence="2" id="KW-0732">Signal</keyword>
<dbReference type="EMBL" id="JAWJWE010000002">
    <property type="protein sequence ID" value="KAK6643486.1"/>
    <property type="molecule type" value="Genomic_DNA"/>
</dbReference>
<proteinExistence type="predicted"/>
<sequence>MATHSSNSFVKWFLLAVSLCQVCSLPGSLKDDQDTVRNIFSESKREISPAAVPLVKSPMFNPYFMYPPVVSGKPIFYPSFVNPSDLLLNRFAKSGVAASTSTKAPPLDASDPTLISAYFKAKKDEFLTKLFERLANTTVTTSELSARSVPVQNDTDPAAVPAIDPSYFLKKKYSFLEALFKSLNATMSPPVGNQTDNAVTVDLPATTTTKPTIVPPDFWFPFPKLAKTPKPPKPTKPPKAKKVLKDALDTILLQSLLMDLGVDPKDASLSKRAAVGADMTKKPKSKKVKPEEYPLDFSMPDKGMKSKGKKFKPEEDFTEFFIPEKVNPVLFSSKALSCVDKLFKILNKTAEDDDVENYVQPKATMVPANAWTKPVETEYTSKLDAFLDLLIKSLNATEDSAEKQGKFEKFKGKPGKKFKRSTFLDELLHRVPTTPEPTTTTTTTTPALSKDTDCEFIKEFLEECCCESCTKSQRSLIFRPFGSGYWIPQYLYAAKMGMYLDKLMDSINTAAANEVENENPAMLKRSLGSASEDDESDLSSKQTALSLIIAELSELKNNLVEAFTEGIKAQKDASPTTKPYGPPGKSFKKPFWGPKGGAAPTTDPIAPIQKRIDILNDVFDKLTKVEKTLIFTSEPDYDPKLIANLTEILDLTSPKFNSKSVAHKIKVFPTRPTENPESPAYFLAKTKEYLQNLYANKIDTDDK</sequence>
<evidence type="ECO:0000256" key="2">
    <source>
        <dbReference type="SAM" id="SignalP"/>
    </source>
</evidence>
<organism evidence="3 4">
    <name type="scientific">Polyplax serrata</name>
    <name type="common">Common mouse louse</name>
    <dbReference type="NCBI Taxonomy" id="468196"/>
    <lineage>
        <taxon>Eukaryota</taxon>
        <taxon>Metazoa</taxon>
        <taxon>Ecdysozoa</taxon>
        <taxon>Arthropoda</taxon>
        <taxon>Hexapoda</taxon>
        <taxon>Insecta</taxon>
        <taxon>Pterygota</taxon>
        <taxon>Neoptera</taxon>
        <taxon>Paraneoptera</taxon>
        <taxon>Psocodea</taxon>
        <taxon>Troctomorpha</taxon>
        <taxon>Phthiraptera</taxon>
        <taxon>Anoplura</taxon>
        <taxon>Polyplacidae</taxon>
        <taxon>Polyplax</taxon>
    </lineage>
</organism>
<evidence type="ECO:0000313" key="4">
    <source>
        <dbReference type="Proteomes" id="UP001372834"/>
    </source>
</evidence>
<dbReference type="Proteomes" id="UP001372834">
    <property type="component" value="Unassembled WGS sequence"/>
</dbReference>
<protein>
    <submittedName>
        <fullName evidence="3">Uncharacterized protein</fullName>
    </submittedName>
</protein>
<gene>
    <name evidence="3" type="ORF">RUM43_004991</name>
</gene>
<feature type="signal peptide" evidence="2">
    <location>
        <begin position="1"/>
        <end position="24"/>
    </location>
</feature>
<accession>A0AAN8SED1</accession>
<evidence type="ECO:0000313" key="3">
    <source>
        <dbReference type="EMBL" id="KAK6643486.1"/>
    </source>
</evidence>
<name>A0AAN8SED1_POLSC</name>
<feature type="chain" id="PRO_5042876272" evidence="2">
    <location>
        <begin position="25"/>
        <end position="703"/>
    </location>
</feature>